<name>A0A9D4TYT0_CHLVU</name>
<feature type="compositionally biased region" description="Acidic residues" evidence="1">
    <location>
        <begin position="70"/>
        <end position="94"/>
    </location>
</feature>
<accession>A0A9D4TYT0</accession>
<reference evidence="2" key="1">
    <citation type="journal article" date="2019" name="Plant J.">
        <title>Chlorella vulgaris genome assembly and annotation reveals the molecular basis for metabolic acclimation to high light conditions.</title>
        <authorList>
            <person name="Cecchin M."/>
            <person name="Marcolungo L."/>
            <person name="Rossato M."/>
            <person name="Girolomoni L."/>
            <person name="Cosentino E."/>
            <person name="Cuine S."/>
            <person name="Li-Beisson Y."/>
            <person name="Delledonne M."/>
            <person name="Ballottari M."/>
        </authorList>
    </citation>
    <scope>NUCLEOTIDE SEQUENCE</scope>
    <source>
        <strain evidence="2">211/11P</strain>
    </source>
</reference>
<feature type="region of interest" description="Disordered" evidence="1">
    <location>
        <begin position="63"/>
        <end position="107"/>
    </location>
</feature>
<dbReference type="EMBL" id="SIDB01000001">
    <property type="protein sequence ID" value="KAI3438212.1"/>
    <property type="molecule type" value="Genomic_DNA"/>
</dbReference>
<evidence type="ECO:0000313" key="3">
    <source>
        <dbReference type="Proteomes" id="UP001055712"/>
    </source>
</evidence>
<comment type="caution">
    <text evidence="2">The sequence shown here is derived from an EMBL/GenBank/DDBJ whole genome shotgun (WGS) entry which is preliminary data.</text>
</comment>
<dbReference type="AlphaFoldDB" id="A0A9D4TYT0"/>
<proteinExistence type="predicted"/>
<dbReference type="OrthoDB" id="515130at2759"/>
<evidence type="ECO:0000256" key="1">
    <source>
        <dbReference type="SAM" id="MobiDB-lite"/>
    </source>
</evidence>
<sequence length="413" mass="45872">MTAAAARCSVNVRAVRAAPQAAFRHRPAACTSPARCWSGAGPAAVAPCRVFVAVQRQRRRRLTVPAAVADDGDSEDEEYTDDESGSDYDDEEAGSEAGASKAPADAGFDFQSLPGELTFSQFLAQNSNPEFMDVLNGHPFAMRAMRITWQKEVEAARNGIAKDMYAWQTMEVDGWNPATGSAAPSPLEEEEARAAGTATTPQYEELLAQLPPAVHRQIRMAAQTRVNLPRLERDPAELEYDNDRFLPRKEPELDEWGVRAKMEKRKRQQAERDEWNRKRALVGQYPSLGADWRGDVRCQSTGDPTAPVYREWTQREIWDLITLNGRNADPRDVALTVENPEAISDWLADGGEYRMSPEEYFESRGQLIQEEDLATIVDKDAEVALLASEFSDFDEELASSADFEADGGDDDGF</sequence>
<keyword evidence="3" id="KW-1185">Reference proteome</keyword>
<dbReference type="Proteomes" id="UP001055712">
    <property type="component" value="Unassembled WGS sequence"/>
</dbReference>
<evidence type="ECO:0000313" key="2">
    <source>
        <dbReference type="EMBL" id="KAI3438212.1"/>
    </source>
</evidence>
<gene>
    <name evidence="2" type="ORF">D9Q98_000649</name>
</gene>
<reference evidence="2" key="2">
    <citation type="submission" date="2020-11" db="EMBL/GenBank/DDBJ databases">
        <authorList>
            <person name="Cecchin M."/>
            <person name="Marcolungo L."/>
            <person name="Rossato M."/>
            <person name="Girolomoni L."/>
            <person name="Cosentino E."/>
            <person name="Cuine S."/>
            <person name="Li-Beisson Y."/>
            <person name="Delledonne M."/>
            <person name="Ballottari M."/>
        </authorList>
    </citation>
    <scope>NUCLEOTIDE SEQUENCE</scope>
    <source>
        <strain evidence="2">211/11P</strain>
        <tissue evidence="2">Whole cell</tissue>
    </source>
</reference>
<protein>
    <submittedName>
        <fullName evidence="2">Uncharacterized protein</fullName>
    </submittedName>
</protein>
<organism evidence="2 3">
    <name type="scientific">Chlorella vulgaris</name>
    <name type="common">Green alga</name>
    <dbReference type="NCBI Taxonomy" id="3077"/>
    <lineage>
        <taxon>Eukaryota</taxon>
        <taxon>Viridiplantae</taxon>
        <taxon>Chlorophyta</taxon>
        <taxon>core chlorophytes</taxon>
        <taxon>Trebouxiophyceae</taxon>
        <taxon>Chlorellales</taxon>
        <taxon>Chlorellaceae</taxon>
        <taxon>Chlorella clade</taxon>
        <taxon>Chlorella</taxon>
    </lineage>
</organism>